<dbReference type="AlphaFoldDB" id="A0A699HW90"/>
<dbReference type="PANTHER" id="PTHR23227">
    <property type="entry name" value="BUCENTAUR RELATED"/>
    <property type="match status" value="1"/>
</dbReference>
<dbReference type="PANTHER" id="PTHR23227:SF67">
    <property type="entry name" value="CRANIOFACIAL DEVELOPMENT PROTEIN 2-LIKE"/>
    <property type="match status" value="1"/>
</dbReference>
<evidence type="ECO:0000256" key="1">
    <source>
        <dbReference type="SAM" id="MobiDB-lite"/>
    </source>
</evidence>
<dbReference type="InterPro" id="IPR036691">
    <property type="entry name" value="Endo/exonu/phosph_ase_sf"/>
</dbReference>
<accession>A0A699HW90</accession>
<feature type="compositionally biased region" description="Basic and acidic residues" evidence="1">
    <location>
        <begin position="27"/>
        <end position="40"/>
    </location>
</feature>
<dbReference type="EMBL" id="BKCJ010213668">
    <property type="protein sequence ID" value="GEY82928.1"/>
    <property type="molecule type" value="Genomic_DNA"/>
</dbReference>
<dbReference type="Gene3D" id="3.60.10.10">
    <property type="entry name" value="Endonuclease/exonuclease/phosphatase"/>
    <property type="match status" value="1"/>
</dbReference>
<reference evidence="2" key="1">
    <citation type="journal article" date="2019" name="Sci. Rep.">
        <title>Draft genome of Tanacetum cinerariifolium, the natural source of mosquito coil.</title>
        <authorList>
            <person name="Yamashiro T."/>
            <person name="Shiraishi A."/>
            <person name="Satake H."/>
            <person name="Nakayama K."/>
        </authorList>
    </citation>
    <scope>NUCLEOTIDE SEQUENCE</scope>
</reference>
<organism evidence="2">
    <name type="scientific">Tanacetum cinerariifolium</name>
    <name type="common">Dalmatian daisy</name>
    <name type="synonym">Chrysanthemum cinerariifolium</name>
    <dbReference type="NCBI Taxonomy" id="118510"/>
    <lineage>
        <taxon>Eukaryota</taxon>
        <taxon>Viridiplantae</taxon>
        <taxon>Streptophyta</taxon>
        <taxon>Embryophyta</taxon>
        <taxon>Tracheophyta</taxon>
        <taxon>Spermatophyta</taxon>
        <taxon>Magnoliopsida</taxon>
        <taxon>eudicotyledons</taxon>
        <taxon>Gunneridae</taxon>
        <taxon>Pentapetalae</taxon>
        <taxon>asterids</taxon>
        <taxon>campanulids</taxon>
        <taxon>Asterales</taxon>
        <taxon>Asteraceae</taxon>
        <taxon>Asteroideae</taxon>
        <taxon>Anthemideae</taxon>
        <taxon>Anthemidinae</taxon>
        <taxon>Tanacetum</taxon>
    </lineage>
</organism>
<protein>
    <submittedName>
        <fullName evidence="2">Craniofacial development protein 2-like</fullName>
    </submittedName>
</protein>
<comment type="caution">
    <text evidence="2">The sequence shown here is derived from an EMBL/GenBank/DDBJ whole genome shotgun (WGS) entry which is preliminary data.</text>
</comment>
<feature type="region of interest" description="Disordered" evidence="1">
    <location>
        <begin position="1"/>
        <end position="40"/>
    </location>
</feature>
<dbReference type="SUPFAM" id="SSF56219">
    <property type="entry name" value="DNase I-like"/>
    <property type="match status" value="1"/>
</dbReference>
<gene>
    <name evidence="2" type="ORF">Tci_454902</name>
</gene>
<proteinExistence type="predicted"/>
<evidence type="ECO:0000313" key="2">
    <source>
        <dbReference type="EMBL" id="GEY82928.1"/>
    </source>
</evidence>
<name>A0A699HW90_TANCI</name>
<dbReference type="InterPro" id="IPR027124">
    <property type="entry name" value="Swc5/CFDP1/2"/>
</dbReference>
<feature type="compositionally biased region" description="Basic residues" evidence="1">
    <location>
        <begin position="16"/>
        <end position="26"/>
    </location>
</feature>
<sequence>MIQSSLKKTYLGWKRGSGHKRRRRTKPQGDELPNREREAQKKEKIKAAIFIFVAKEHNTEWSIPSFLQECPSNPTARATVSRWSPSELSTGTTTSGRKLFFRIGAILCDVHLRSCPSSLGRVGEFRCSRGYGRVVGSRRIRVGSWYVSSFTEKLFELYDVLGVILVAGLKDKVVQVTRRSDRIMEISIVIDGENVNVISAYTPHVRLSNVVKKSFLDALDELVRDCPPDQLLIIGGDLNGGVHEGFGYGTRNDAGVYKGFGYGFGTRNEEGRTVLNFTTAHDLVVANTFFKKRDAHLVTFKNVLFERQRQRMAETARQRIIWKNLKRDAVETFRVTISKKLSTFGEDMSANNKAMARLKGSREGENFSQPLQFDCYYSRINQEEVRVALQKMRRNKSLGSDQIPIEAKRIEGWFKPETRELEEGAKRQWLTGKEREDRIPKM</sequence>